<dbReference type="PANTHER" id="PTHR30204">
    <property type="entry name" value="REDOX-CYCLING DRUG-SENSING TRANSCRIPTIONAL ACTIVATOR SOXR"/>
    <property type="match status" value="1"/>
</dbReference>
<keyword evidence="3" id="KW-0804">Transcription</keyword>
<dbReference type="InterPro" id="IPR009061">
    <property type="entry name" value="DNA-bd_dom_put_sf"/>
</dbReference>
<comment type="caution">
    <text evidence="6">The sequence shown here is derived from an EMBL/GenBank/DDBJ whole genome shotgun (WGS) entry which is preliminary data.</text>
</comment>
<dbReference type="Proteomes" id="UP001209713">
    <property type="component" value="Unassembled WGS sequence"/>
</dbReference>
<dbReference type="SUPFAM" id="SSF46955">
    <property type="entry name" value="Putative DNA-binding domain"/>
    <property type="match status" value="1"/>
</dbReference>
<dbReference type="Pfam" id="PF13411">
    <property type="entry name" value="MerR_1"/>
    <property type="match status" value="1"/>
</dbReference>
<dbReference type="CDD" id="cd04770">
    <property type="entry name" value="HTH_HMRTR"/>
    <property type="match status" value="1"/>
</dbReference>
<dbReference type="NCBIfam" id="NF007069">
    <property type="entry name" value="PRK09514.1"/>
    <property type="match status" value="1"/>
</dbReference>
<dbReference type="PROSITE" id="PS00552">
    <property type="entry name" value="HTH_MERR_1"/>
    <property type="match status" value="1"/>
</dbReference>
<evidence type="ECO:0000256" key="3">
    <source>
        <dbReference type="ARBA" id="ARBA00023163"/>
    </source>
</evidence>
<feature type="domain" description="HTH merR-type" evidence="5">
    <location>
        <begin position="1"/>
        <end position="69"/>
    </location>
</feature>
<dbReference type="InterPro" id="IPR000551">
    <property type="entry name" value="MerR-type_HTH_dom"/>
</dbReference>
<name>A0ABT2YRZ6_9GAMM</name>
<dbReference type="PRINTS" id="PR00040">
    <property type="entry name" value="HTHMERR"/>
</dbReference>
<accession>A0ABT2YRZ6</accession>
<protein>
    <submittedName>
        <fullName evidence="6">Zn(2+)-responsive transcriptional regulator</fullName>
    </submittedName>
</protein>
<reference evidence="6 7" key="1">
    <citation type="submission" date="2022-10" db="EMBL/GenBank/DDBJ databases">
        <title>Marinomonas transparenta sp. nov. and Marinomonas sargassi sp. nov., isolated from marine alga (Sargassum natans (L.) Gaillon).</title>
        <authorList>
            <person name="Wang Y."/>
        </authorList>
    </citation>
    <scope>NUCLEOTIDE SEQUENCE [LARGE SCALE GENOMIC DNA]</scope>
    <source>
        <strain evidence="6 7">C2222</strain>
    </source>
</reference>
<dbReference type="EMBL" id="JAOVZB010000002">
    <property type="protein sequence ID" value="MCV2402530.1"/>
    <property type="molecule type" value="Genomic_DNA"/>
</dbReference>
<keyword evidence="7" id="KW-1185">Reference proteome</keyword>
<dbReference type="PANTHER" id="PTHR30204:SF94">
    <property type="entry name" value="HEAVY METAL-DEPENDENT TRANSCRIPTIONAL REGULATOR HI_0293-RELATED"/>
    <property type="match status" value="1"/>
</dbReference>
<feature type="coiled-coil region" evidence="4">
    <location>
        <begin position="82"/>
        <end position="112"/>
    </location>
</feature>
<evidence type="ECO:0000313" key="6">
    <source>
        <dbReference type="EMBL" id="MCV2402530.1"/>
    </source>
</evidence>
<evidence type="ECO:0000256" key="4">
    <source>
        <dbReference type="SAM" id="Coils"/>
    </source>
</evidence>
<keyword evidence="4" id="KW-0175">Coiled coil</keyword>
<dbReference type="PROSITE" id="PS50937">
    <property type="entry name" value="HTH_MERR_2"/>
    <property type="match status" value="1"/>
</dbReference>
<dbReference type="InterPro" id="IPR047057">
    <property type="entry name" value="MerR_fam"/>
</dbReference>
<dbReference type="RefSeq" id="WP_263529910.1">
    <property type="nucleotide sequence ID" value="NZ_JAOVZB010000002.1"/>
</dbReference>
<evidence type="ECO:0000313" key="7">
    <source>
        <dbReference type="Proteomes" id="UP001209713"/>
    </source>
</evidence>
<keyword evidence="1" id="KW-0805">Transcription regulation</keyword>
<keyword evidence="2" id="KW-0238">DNA-binding</keyword>
<dbReference type="SMART" id="SM00422">
    <property type="entry name" value="HTH_MERR"/>
    <property type="match status" value="1"/>
</dbReference>
<proteinExistence type="predicted"/>
<evidence type="ECO:0000256" key="1">
    <source>
        <dbReference type="ARBA" id="ARBA00023015"/>
    </source>
</evidence>
<gene>
    <name evidence="6" type="primary">zntR</name>
    <name evidence="6" type="ORF">OFY17_06445</name>
</gene>
<evidence type="ECO:0000259" key="5">
    <source>
        <dbReference type="PROSITE" id="PS50937"/>
    </source>
</evidence>
<dbReference type="Gene3D" id="1.10.1660.10">
    <property type="match status" value="1"/>
</dbReference>
<organism evidence="6 7">
    <name type="scientific">Marinomonas sargassi</name>
    <dbReference type="NCBI Taxonomy" id="2984494"/>
    <lineage>
        <taxon>Bacteria</taxon>
        <taxon>Pseudomonadati</taxon>
        <taxon>Pseudomonadota</taxon>
        <taxon>Gammaproteobacteria</taxon>
        <taxon>Oceanospirillales</taxon>
        <taxon>Oceanospirillaceae</taxon>
        <taxon>Marinomonas</taxon>
    </lineage>
</organism>
<evidence type="ECO:0000256" key="2">
    <source>
        <dbReference type="ARBA" id="ARBA00023125"/>
    </source>
</evidence>
<sequence length="141" mass="15741">MKIGQLAKSSGISSSTLRYYEQQGLIQASSRSGSNYRQYTEQDLSTAKFIKRCRDTGFSLEEVSELLSIRADKANYVCEDAKQIAEQKILDVESKIQQMQQLLNTLHQLSDACCGGVESAEFCRILDTLEADSSANKENNQ</sequence>